<dbReference type="OrthoDB" id="5397952at2"/>
<dbReference type="Pfam" id="PF26390">
    <property type="entry name" value="MamS_MamX"/>
    <property type="match status" value="1"/>
</dbReference>
<dbReference type="STRING" id="316067.Geob_0850"/>
<evidence type="ECO:0000259" key="1">
    <source>
        <dbReference type="Pfam" id="PF26390"/>
    </source>
</evidence>
<dbReference type="InterPro" id="IPR058837">
    <property type="entry name" value="MamS_MamX_dom"/>
</dbReference>
<dbReference type="EMBL" id="CP001390">
    <property type="protein sequence ID" value="ACM19212.1"/>
    <property type="molecule type" value="Genomic_DNA"/>
</dbReference>
<dbReference type="HOGENOM" id="CLU_1508546_0_0_7"/>
<dbReference type="RefSeq" id="WP_012645941.1">
    <property type="nucleotide sequence ID" value="NC_011979.1"/>
</dbReference>
<accession>B9M1R6</accession>
<evidence type="ECO:0000313" key="2">
    <source>
        <dbReference type="EMBL" id="ACM19212.1"/>
    </source>
</evidence>
<proteinExistence type="predicted"/>
<keyword evidence="3" id="KW-1185">Reference proteome</keyword>
<feature type="domain" description="Magnetosome protein MamS/MamX" evidence="1">
    <location>
        <begin position="48"/>
        <end position="124"/>
    </location>
</feature>
<evidence type="ECO:0000313" key="3">
    <source>
        <dbReference type="Proteomes" id="UP000007721"/>
    </source>
</evidence>
<dbReference type="KEGG" id="geo:Geob_0850"/>
<organism evidence="2 3">
    <name type="scientific">Geotalea daltonii (strain DSM 22248 / JCM 15807 / FRC-32)</name>
    <name type="common">Geobacter daltonii</name>
    <dbReference type="NCBI Taxonomy" id="316067"/>
    <lineage>
        <taxon>Bacteria</taxon>
        <taxon>Pseudomonadati</taxon>
        <taxon>Thermodesulfobacteriota</taxon>
        <taxon>Desulfuromonadia</taxon>
        <taxon>Geobacterales</taxon>
        <taxon>Geobacteraceae</taxon>
        <taxon>Geotalea</taxon>
    </lineage>
</organism>
<name>B9M1R6_GEODF</name>
<gene>
    <name evidence="2" type="ordered locus">Geob_0850</name>
</gene>
<dbReference type="Proteomes" id="UP000007721">
    <property type="component" value="Chromosome"/>
</dbReference>
<dbReference type="AlphaFoldDB" id="B9M1R6"/>
<sequence>MPSRHVFILIAATILCPVLTGAAWAGFGFGSDSTRSGLDLNGGYDINTVTTINGTVIGPPRNSPEKQVTITVKSSDEIINICVGPSSFWETKGIAINVNDEVTAKGSLAQGQDGKSYLMAQKLTDKTRGSRVELRDEKGIGLWSGRGMGEMRLNRTERSMGFRGGMMRGGGGMMRR</sequence>
<protein>
    <recommendedName>
        <fullName evidence="1">Magnetosome protein MamS/MamX domain-containing protein</fullName>
    </recommendedName>
</protein>
<reference evidence="2 3" key="1">
    <citation type="submission" date="2009-01" db="EMBL/GenBank/DDBJ databases">
        <title>Complete sequence of Geobacter sp. FRC-32.</title>
        <authorList>
            <consortium name="US DOE Joint Genome Institute"/>
            <person name="Lucas S."/>
            <person name="Copeland A."/>
            <person name="Lapidus A."/>
            <person name="Glavina del Rio T."/>
            <person name="Dalin E."/>
            <person name="Tice H."/>
            <person name="Bruce D."/>
            <person name="Goodwin L."/>
            <person name="Pitluck S."/>
            <person name="Saunders E."/>
            <person name="Brettin T."/>
            <person name="Detter J.C."/>
            <person name="Han C."/>
            <person name="Larimer F."/>
            <person name="Land M."/>
            <person name="Hauser L."/>
            <person name="Kyrpides N."/>
            <person name="Ovchinnikova G."/>
            <person name="Kostka J."/>
            <person name="Richardson P."/>
        </authorList>
    </citation>
    <scope>NUCLEOTIDE SEQUENCE [LARGE SCALE GENOMIC DNA]</scope>
    <source>
        <strain evidence="3">DSM 22248 / JCM 15807 / FRC-32</strain>
    </source>
</reference>